<accession>A0A1R1XV63</accession>
<dbReference type="Proteomes" id="UP000187429">
    <property type="component" value="Unassembled WGS sequence"/>
</dbReference>
<dbReference type="AlphaFoldDB" id="A0A1R1XV63"/>
<dbReference type="PANTHER" id="PTHR44163">
    <property type="entry name" value="U3 SMALL NUCLEOLAR RNA-ASSOCIATED PROTEIN 4 HOMOLOG"/>
    <property type="match status" value="1"/>
</dbReference>
<dbReference type="OrthoDB" id="8883818at2759"/>
<dbReference type="GO" id="GO:0034455">
    <property type="term" value="C:t-UTP complex"/>
    <property type="evidence" value="ECO:0007669"/>
    <property type="project" value="TreeGrafter"/>
</dbReference>
<dbReference type="InterPro" id="IPR001680">
    <property type="entry name" value="WD40_rpt"/>
</dbReference>
<dbReference type="InterPro" id="IPR011047">
    <property type="entry name" value="Quinoprotein_ADH-like_sf"/>
</dbReference>
<reference evidence="2" key="1">
    <citation type="submission" date="2017-01" db="EMBL/GenBank/DDBJ databases">
        <authorList>
            <person name="Wang Y."/>
            <person name="White M."/>
            <person name="Kvist S."/>
            <person name="Moncalvo J.-M."/>
        </authorList>
    </citation>
    <scope>NUCLEOTIDE SEQUENCE [LARGE SCALE GENOMIC DNA]</scope>
    <source>
        <strain evidence="2">ID-206-W2</strain>
    </source>
</reference>
<evidence type="ECO:0000313" key="1">
    <source>
        <dbReference type="EMBL" id="OMJ18498.1"/>
    </source>
</evidence>
<dbReference type="GO" id="GO:0000462">
    <property type="term" value="P:maturation of SSU-rRNA from tricistronic rRNA transcript (SSU-rRNA, 5.8S rRNA, LSU-rRNA)"/>
    <property type="evidence" value="ECO:0007669"/>
    <property type="project" value="InterPro"/>
</dbReference>
<keyword evidence="2" id="KW-1185">Reference proteome</keyword>
<dbReference type="EMBL" id="LSSM01003261">
    <property type="protein sequence ID" value="OMJ18498.1"/>
    <property type="molecule type" value="Genomic_DNA"/>
</dbReference>
<comment type="caution">
    <text evidence="1">The sequence shown here is derived from an EMBL/GenBank/DDBJ whole genome shotgun (WGS) entry which is preliminary data.</text>
</comment>
<evidence type="ECO:0000313" key="2">
    <source>
        <dbReference type="Proteomes" id="UP000187429"/>
    </source>
</evidence>
<dbReference type="PANTHER" id="PTHR44163:SF1">
    <property type="entry name" value="U3 SMALL NUCLEOLAR RNA-ASSOCIATED PROTEIN 4 HOMOLOG"/>
    <property type="match status" value="1"/>
</dbReference>
<gene>
    <name evidence="1" type="ORF">AYI69_g6989</name>
</gene>
<dbReference type="SMART" id="SM00320">
    <property type="entry name" value="WD40"/>
    <property type="match status" value="6"/>
</dbReference>
<dbReference type="GO" id="GO:0030686">
    <property type="term" value="C:90S preribosome"/>
    <property type="evidence" value="ECO:0007669"/>
    <property type="project" value="InterPro"/>
</dbReference>
<sequence length="935" mass="104682">MEIHRCRFADYQPQAINSIAHSPSTWKGKKYMAVGRASGNIELWAFENKYFLEKTIPGPVGIGLESLIWTHQTKLTEEDELLYDTPEEQIVAINNLVSAPPRLFSSTTNGAIIEWDTSSLLPKKAVDTNGGAVWRLAVNNSHTTIASANDDGRVRLFDITDGSLSLLKAFEQHKCKFISLAWSNDDKFLFAGTDSSSIFCYDVESAKFITKMTTMRPGRGFSIVWDLLMLKDNTLVSADSLSNITFWNSEMYVIYQVINPLEADVTCLALNHHNNTIFASGVGGKIVQLKNLNARVYSRKSKNDSDYYDPSFNKWVEVSKSTSSLFDIRAISFQDFYHRPITITGGVSGELMTFESQIIEKKPKTILPFFPPQNGVISFSDENRLALMRTNDELKLWKIGSLAQNSTNLIRSIDSGTTVTPESGSKFLISLRPTKSSSIASSAISPNGRWIAFSDNEKLKLFRVIGDQNSQETTFVKKVPHFFEIPPKFLSDVDKVPNFATQLHFTKNNKYLVVATSELILYFIKIDETVNPNAINELDNFSFSVSMVNVQHRLDLDPGLQNSNYSKSVTKDNLHVCLKKNITLRKKLFCSINTISSCPDSKFVVSTDTAGHIVVTDLESLSIHSEIPVLAKDRRSTPISTAIVISKKSRVLAAIAYSSHEIYLWDIGKRKMAEWSNQNPPSKFPQFFTKAFYVLHKILSSPGEPGILYVYGTHFICRIDTNNNLSKGNSIIYDAETRIASQNEIIDKALDAEHDIGSTNFTSLKPLKNNSNLNEIEEEMDCEMSDDIDESDELDNIIAKSSKKSNEESLITDPFSFESKNSETLTKILNVYNSRKHAKASKTNDNVIPATKLSRSGVFGREKTQSEISKQAILDLLNAGVVSKDEFPNFSYTRRYNNILGAGLIGNNQLAVFERPITHAYASLPPALSRKKYGK</sequence>
<dbReference type="GO" id="GO:0032040">
    <property type="term" value="C:small-subunit processome"/>
    <property type="evidence" value="ECO:0007669"/>
    <property type="project" value="TreeGrafter"/>
</dbReference>
<proteinExistence type="predicted"/>
<protein>
    <submittedName>
        <fullName evidence="1">U3 small nucleolar RNA-associated protein 4</fullName>
    </submittedName>
</protein>
<dbReference type="SUPFAM" id="SSF50998">
    <property type="entry name" value="Quinoprotein alcohol dehydrogenase-like"/>
    <property type="match status" value="1"/>
</dbReference>
<organism evidence="1 2">
    <name type="scientific">Smittium culicis</name>
    <dbReference type="NCBI Taxonomy" id="133412"/>
    <lineage>
        <taxon>Eukaryota</taxon>
        <taxon>Fungi</taxon>
        <taxon>Fungi incertae sedis</taxon>
        <taxon>Zoopagomycota</taxon>
        <taxon>Kickxellomycotina</taxon>
        <taxon>Harpellomycetes</taxon>
        <taxon>Harpellales</taxon>
        <taxon>Legeriomycetaceae</taxon>
        <taxon>Smittium</taxon>
    </lineage>
</organism>
<name>A0A1R1XV63_9FUNG</name>
<dbReference type="InterPro" id="IPR015943">
    <property type="entry name" value="WD40/YVTN_repeat-like_dom_sf"/>
</dbReference>
<dbReference type="Gene3D" id="2.130.10.10">
    <property type="entry name" value="YVTN repeat-like/Quinoprotein amine dehydrogenase"/>
    <property type="match status" value="2"/>
</dbReference>
<dbReference type="Pfam" id="PF00400">
    <property type="entry name" value="WD40"/>
    <property type="match status" value="2"/>
</dbReference>
<dbReference type="GO" id="GO:0003723">
    <property type="term" value="F:RNA binding"/>
    <property type="evidence" value="ECO:0007669"/>
    <property type="project" value="TreeGrafter"/>
</dbReference>
<dbReference type="InterPro" id="IPR046351">
    <property type="entry name" value="UTP4"/>
</dbReference>